<evidence type="ECO:0000256" key="1">
    <source>
        <dbReference type="ARBA" id="ARBA00011063"/>
    </source>
</evidence>
<dbReference type="SUPFAM" id="SSF52788">
    <property type="entry name" value="Phosphotyrosine protein phosphatases I"/>
    <property type="match status" value="1"/>
</dbReference>
<protein>
    <recommendedName>
        <fullName evidence="2">protein-tyrosine-phosphatase</fullName>
        <ecNumber evidence="2">3.1.3.48</ecNumber>
    </recommendedName>
</protein>
<organism evidence="8 9">
    <name type="scientific">Paraburkholderia steynii</name>
    <dbReference type="NCBI Taxonomy" id="1245441"/>
    <lineage>
        <taxon>Bacteria</taxon>
        <taxon>Pseudomonadati</taxon>
        <taxon>Pseudomonadota</taxon>
        <taxon>Betaproteobacteria</taxon>
        <taxon>Burkholderiales</taxon>
        <taxon>Burkholderiaceae</taxon>
        <taxon>Paraburkholderia</taxon>
    </lineage>
</organism>
<dbReference type="Gene3D" id="3.40.50.2300">
    <property type="match status" value="1"/>
</dbReference>
<dbReference type="SMART" id="SM00226">
    <property type="entry name" value="LMWPc"/>
    <property type="match status" value="1"/>
</dbReference>
<gene>
    <name evidence="8" type="ORF">SAMN04487926_127113</name>
</gene>
<dbReference type="Proteomes" id="UP000198900">
    <property type="component" value="Unassembled WGS sequence"/>
</dbReference>
<keyword evidence="4" id="KW-0904">Protein phosphatase</keyword>
<dbReference type="PRINTS" id="PR00719">
    <property type="entry name" value="LMWPTPASE"/>
</dbReference>
<dbReference type="InterPro" id="IPR050438">
    <property type="entry name" value="LMW_PTPase"/>
</dbReference>
<comment type="catalytic activity">
    <reaction evidence="5">
        <text>O-phospho-L-tyrosyl-[protein] + H2O = L-tyrosyl-[protein] + phosphate</text>
        <dbReference type="Rhea" id="RHEA:10684"/>
        <dbReference type="Rhea" id="RHEA-COMP:10136"/>
        <dbReference type="Rhea" id="RHEA-COMP:20101"/>
        <dbReference type="ChEBI" id="CHEBI:15377"/>
        <dbReference type="ChEBI" id="CHEBI:43474"/>
        <dbReference type="ChEBI" id="CHEBI:46858"/>
        <dbReference type="ChEBI" id="CHEBI:61978"/>
        <dbReference type="EC" id="3.1.3.48"/>
    </reaction>
</comment>
<evidence type="ECO:0000256" key="2">
    <source>
        <dbReference type="ARBA" id="ARBA00013064"/>
    </source>
</evidence>
<feature type="domain" description="Phosphotyrosine protein phosphatase I" evidence="7">
    <location>
        <begin position="3"/>
        <end position="140"/>
    </location>
</feature>
<evidence type="ECO:0000256" key="5">
    <source>
        <dbReference type="ARBA" id="ARBA00051722"/>
    </source>
</evidence>
<evidence type="ECO:0000256" key="3">
    <source>
        <dbReference type="ARBA" id="ARBA00022801"/>
    </source>
</evidence>
<evidence type="ECO:0000256" key="4">
    <source>
        <dbReference type="ARBA" id="ARBA00022912"/>
    </source>
</evidence>
<dbReference type="EC" id="3.1.3.48" evidence="2"/>
<dbReference type="InterPro" id="IPR017867">
    <property type="entry name" value="Tyr_phospatase_low_mol_wt"/>
</dbReference>
<proteinExistence type="inferred from homology"/>
<evidence type="ECO:0000313" key="9">
    <source>
        <dbReference type="Proteomes" id="UP000198900"/>
    </source>
</evidence>
<dbReference type="AlphaFoldDB" id="A0A7Z7FM34"/>
<accession>A0A7Z7FM34</accession>
<sequence>MIRSILTVCIGNICRSPMAEGLLRARLPKYQILSAGLGALSGMPPDQLARELMHERGIDIDAHRAIQLGALHCSSADMILVMDTEQKRTIEQRYRSTRGKVFRLGEFQGLDIFDPYRGTRADFERCLELIALGVDEWAERIKLTA</sequence>
<feature type="active site" description="Proton donor" evidence="6">
    <location>
        <position position="114"/>
    </location>
</feature>
<dbReference type="GO" id="GO:0004725">
    <property type="term" value="F:protein tyrosine phosphatase activity"/>
    <property type="evidence" value="ECO:0007669"/>
    <property type="project" value="UniProtKB-EC"/>
</dbReference>
<dbReference type="InterPro" id="IPR023485">
    <property type="entry name" value="Ptyr_pPase"/>
</dbReference>
<dbReference type="CDD" id="cd16343">
    <property type="entry name" value="LMWPTP"/>
    <property type="match status" value="1"/>
</dbReference>
<comment type="caution">
    <text evidence="8">The sequence shown here is derived from an EMBL/GenBank/DDBJ whole genome shotgun (WGS) entry which is preliminary data.</text>
</comment>
<dbReference type="PANTHER" id="PTHR11717:SF31">
    <property type="entry name" value="LOW MOLECULAR WEIGHT PROTEIN-TYROSINE-PHOSPHATASE ETP-RELATED"/>
    <property type="match status" value="1"/>
</dbReference>
<evidence type="ECO:0000256" key="6">
    <source>
        <dbReference type="PIRSR" id="PIRSR617867-1"/>
    </source>
</evidence>
<feature type="active site" description="Nucleophile" evidence="6">
    <location>
        <position position="9"/>
    </location>
</feature>
<feature type="active site" evidence="6">
    <location>
        <position position="15"/>
    </location>
</feature>
<keyword evidence="9" id="KW-1185">Reference proteome</keyword>
<keyword evidence="3" id="KW-0378">Hydrolase</keyword>
<dbReference type="RefSeq" id="WP_091787152.1">
    <property type="nucleotide sequence ID" value="NZ_FNDI01000027.1"/>
</dbReference>
<comment type="similarity">
    <text evidence="1">Belongs to the low molecular weight phosphotyrosine protein phosphatase family.</text>
</comment>
<dbReference type="PANTHER" id="PTHR11717">
    <property type="entry name" value="LOW MOLECULAR WEIGHT PROTEIN TYROSINE PHOSPHATASE"/>
    <property type="match status" value="1"/>
</dbReference>
<dbReference type="EMBL" id="FNDI01000027">
    <property type="protein sequence ID" value="SDI93540.1"/>
    <property type="molecule type" value="Genomic_DNA"/>
</dbReference>
<evidence type="ECO:0000259" key="7">
    <source>
        <dbReference type="SMART" id="SM00226"/>
    </source>
</evidence>
<dbReference type="InterPro" id="IPR036196">
    <property type="entry name" value="Ptyr_pPase_sf"/>
</dbReference>
<name>A0A7Z7FM34_9BURK</name>
<evidence type="ECO:0000313" key="8">
    <source>
        <dbReference type="EMBL" id="SDI93540.1"/>
    </source>
</evidence>
<reference evidence="8" key="1">
    <citation type="submission" date="2016-10" db="EMBL/GenBank/DDBJ databases">
        <authorList>
            <person name="Varghese N."/>
            <person name="Submissions S."/>
        </authorList>
    </citation>
    <scope>NUCLEOTIDE SEQUENCE [LARGE SCALE GENOMIC DNA]</scope>
    <source>
        <strain evidence="8">YR281</strain>
    </source>
</reference>
<dbReference type="Pfam" id="PF01451">
    <property type="entry name" value="LMWPc"/>
    <property type="match status" value="1"/>
</dbReference>